<comment type="similarity">
    <text evidence="2">Belongs to the acylphosphatase family.</text>
</comment>
<evidence type="ECO:0000256" key="2">
    <source>
        <dbReference type="RuleBase" id="RU004168"/>
    </source>
</evidence>
<feature type="region of interest" description="Disordered" evidence="3">
    <location>
        <begin position="70"/>
        <end position="100"/>
    </location>
</feature>
<dbReference type="AlphaFoldDB" id="A0A4U0UJM8"/>
<dbReference type="STRING" id="329885.A0A4U0UJM8"/>
<dbReference type="SUPFAM" id="SSF54975">
    <property type="entry name" value="Acylphosphatase/BLUF domain-like"/>
    <property type="match status" value="1"/>
</dbReference>
<accession>A0A4U0UJM8</accession>
<evidence type="ECO:0000313" key="6">
    <source>
        <dbReference type="Proteomes" id="UP000310066"/>
    </source>
</evidence>
<sequence length="100" mass="10651">MSKRKAACKVSTTGKSGPWQYAVLTDPDSSSFAVEKANSLRITGHAKNCDDGTVQGEAQGDASSIDKFLQHLNRGPGPAHVNKVDSKEISTRDGESGFDR</sequence>
<dbReference type="GO" id="GO:0003998">
    <property type="term" value="F:acylphosphatase activity"/>
    <property type="evidence" value="ECO:0007669"/>
    <property type="project" value="InterPro"/>
</dbReference>
<dbReference type="InterPro" id="IPR036046">
    <property type="entry name" value="Acylphosphatase-like_dom_sf"/>
</dbReference>
<evidence type="ECO:0000313" key="5">
    <source>
        <dbReference type="EMBL" id="TKA35697.1"/>
    </source>
</evidence>
<evidence type="ECO:0000259" key="4">
    <source>
        <dbReference type="PROSITE" id="PS51160"/>
    </source>
</evidence>
<proteinExistence type="inferred from homology"/>
<comment type="caution">
    <text evidence="5">The sequence shown here is derived from an EMBL/GenBank/DDBJ whole genome shotgun (WGS) entry which is preliminary data.</text>
</comment>
<organism evidence="5 6">
    <name type="scientific">Friedmanniomyces endolithicus</name>
    <dbReference type="NCBI Taxonomy" id="329885"/>
    <lineage>
        <taxon>Eukaryota</taxon>
        <taxon>Fungi</taxon>
        <taxon>Dikarya</taxon>
        <taxon>Ascomycota</taxon>
        <taxon>Pezizomycotina</taxon>
        <taxon>Dothideomycetes</taxon>
        <taxon>Dothideomycetidae</taxon>
        <taxon>Mycosphaerellales</taxon>
        <taxon>Teratosphaeriaceae</taxon>
        <taxon>Friedmanniomyces</taxon>
    </lineage>
</organism>
<dbReference type="PANTHER" id="PTHR47268:SF4">
    <property type="entry name" value="ACYLPHOSPHATASE"/>
    <property type="match status" value="1"/>
</dbReference>
<feature type="domain" description="Acylphosphatase-like" evidence="4">
    <location>
        <begin position="7"/>
        <end position="100"/>
    </location>
</feature>
<evidence type="ECO:0000256" key="3">
    <source>
        <dbReference type="SAM" id="MobiDB-lite"/>
    </source>
</evidence>
<protein>
    <recommendedName>
        <fullName evidence="4">Acylphosphatase-like domain-containing protein</fullName>
    </recommendedName>
</protein>
<dbReference type="InterPro" id="IPR001792">
    <property type="entry name" value="Acylphosphatase-like_dom"/>
</dbReference>
<dbReference type="PANTHER" id="PTHR47268">
    <property type="entry name" value="ACYLPHOSPHATASE"/>
    <property type="match status" value="1"/>
</dbReference>
<gene>
    <name evidence="5" type="ORF">B0A54_12665</name>
</gene>
<dbReference type="Proteomes" id="UP000310066">
    <property type="component" value="Unassembled WGS sequence"/>
</dbReference>
<evidence type="ECO:0000256" key="1">
    <source>
        <dbReference type="PROSITE-ProRule" id="PRU00520"/>
    </source>
</evidence>
<dbReference type="Pfam" id="PF00708">
    <property type="entry name" value="Acylphosphatase"/>
    <property type="match status" value="1"/>
</dbReference>
<dbReference type="Gene3D" id="3.30.70.100">
    <property type="match status" value="1"/>
</dbReference>
<dbReference type="OrthoDB" id="7961613at2759"/>
<feature type="compositionally biased region" description="Basic and acidic residues" evidence="3">
    <location>
        <begin position="82"/>
        <end position="100"/>
    </location>
</feature>
<dbReference type="EMBL" id="NAJP01000067">
    <property type="protein sequence ID" value="TKA35697.1"/>
    <property type="molecule type" value="Genomic_DNA"/>
</dbReference>
<comment type="caution">
    <text evidence="1">Lacks conserved residue(s) required for the propagation of feature annotation.</text>
</comment>
<dbReference type="InterPro" id="IPR020456">
    <property type="entry name" value="Acylphosphatase"/>
</dbReference>
<name>A0A4U0UJM8_9PEZI</name>
<dbReference type="PROSITE" id="PS51160">
    <property type="entry name" value="ACYLPHOSPHATASE_3"/>
    <property type="match status" value="1"/>
</dbReference>
<reference evidence="5 6" key="1">
    <citation type="submission" date="2017-03" db="EMBL/GenBank/DDBJ databases">
        <title>Genomes of endolithic fungi from Antarctica.</title>
        <authorList>
            <person name="Coleine C."/>
            <person name="Masonjones S."/>
            <person name="Stajich J.E."/>
        </authorList>
    </citation>
    <scope>NUCLEOTIDE SEQUENCE [LARGE SCALE GENOMIC DNA]</scope>
    <source>
        <strain evidence="5 6">CCFEE 5311</strain>
    </source>
</reference>